<dbReference type="NCBIfam" id="TIGR03590">
    <property type="entry name" value="PseG"/>
    <property type="match status" value="1"/>
</dbReference>
<reference evidence="4 5" key="1">
    <citation type="submission" date="2020-01" db="EMBL/GenBank/DDBJ databases">
        <title>Genomes of bacteria type strains.</title>
        <authorList>
            <person name="Chen J."/>
            <person name="Zhu S."/>
            <person name="Yang J."/>
        </authorList>
    </citation>
    <scope>NUCLEOTIDE SEQUENCE [LARGE SCALE GENOMIC DNA]</scope>
    <source>
        <strain evidence="4 5">LMG 22958</strain>
    </source>
</reference>
<evidence type="ECO:0000259" key="3">
    <source>
        <dbReference type="Pfam" id="PF04101"/>
    </source>
</evidence>
<feature type="active site" description="Proton acceptor" evidence="1">
    <location>
        <position position="22"/>
    </location>
</feature>
<dbReference type="Proteomes" id="UP000478837">
    <property type="component" value="Unassembled WGS sequence"/>
</dbReference>
<dbReference type="InterPro" id="IPR007235">
    <property type="entry name" value="Glyco_trans_28_C"/>
</dbReference>
<comment type="caution">
    <text evidence="4">The sequence shown here is derived from an EMBL/GenBank/DDBJ whole genome shotgun (WGS) entry which is preliminary data.</text>
</comment>
<feature type="binding site" evidence="2">
    <location>
        <position position="157"/>
    </location>
    <ligand>
        <name>substrate</name>
    </ligand>
</feature>
<dbReference type="Pfam" id="PF04101">
    <property type="entry name" value="Glyco_tran_28_C"/>
    <property type="match status" value="1"/>
</dbReference>
<accession>A0A6L9MRV4</accession>
<keyword evidence="4" id="KW-0378">Hydrolase</keyword>
<dbReference type="Gene3D" id="3.40.50.2000">
    <property type="entry name" value="Glycogen Phosphorylase B"/>
    <property type="match status" value="1"/>
</dbReference>
<sequence length="354" mass="39905">MVTRSLHIAFRVDASETIGAGHGMRCVTLAIGLKQRLKQLGIKADFHFVSTKSAQLLVSLYRQNGFLHSVVDTVESSVDHIKADVWIVDHYQLDRVFEQTLTNRNLKVMVIDDLANRMHDCHLLLDTNFLENYKDRYNELVNESCRLLLGPSYAILREEFYALSEVQCKAPRQILICFGGSDPHNMTMFALNALRLLDDNCIEANVVINDNHKARNEISEQIRCINNKTIHKVHLHINSRNMSHLMQTATLMIGAGGSMHWERCVTGLPAIIISVADNQRETSQCLADKNVCDYIGHFDEVGIKQLAGRMADLLRLPTILHDMSNNAKSIIPSGKGTPKICEEIIHTFQLAPHS</sequence>
<evidence type="ECO:0000313" key="4">
    <source>
        <dbReference type="EMBL" id="NDW20645.1"/>
    </source>
</evidence>
<dbReference type="RefSeq" id="WP_163110219.1">
    <property type="nucleotide sequence ID" value="NZ_JAAAWP010000002.1"/>
</dbReference>
<protein>
    <submittedName>
        <fullName evidence="4">UDP-2,4-diacetamido-2,4, 6-trideoxy-beta-L-altropyranose hydrolase</fullName>
        <ecNumber evidence="4">3.6.1.57</ecNumber>
    </submittedName>
</protein>
<dbReference type="InterPro" id="IPR020023">
    <property type="entry name" value="PseG"/>
</dbReference>
<dbReference type="GO" id="GO:0016787">
    <property type="term" value="F:hydrolase activity"/>
    <property type="evidence" value="ECO:0007669"/>
    <property type="project" value="UniProtKB-KW"/>
</dbReference>
<dbReference type="EC" id="3.6.1.57" evidence="4"/>
<dbReference type="EMBL" id="JAAAWP010000002">
    <property type="protein sequence ID" value="NDW20645.1"/>
    <property type="molecule type" value="Genomic_DNA"/>
</dbReference>
<dbReference type="GO" id="GO:0016758">
    <property type="term" value="F:hexosyltransferase activity"/>
    <property type="evidence" value="ECO:0007669"/>
    <property type="project" value="InterPro"/>
</dbReference>
<gene>
    <name evidence="4" type="primary">pseG</name>
    <name evidence="4" type="ORF">GTW09_03805</name>
</gene>
<dbReference type="AlphaFoldDB" id="A0A6L9MRV4"/>
<keyword evidence="5" id="KW-1185">Reference proteome</keyword>
<dbReference type="SUPFAM" id="SSF53756">
    <property type="entry name" value="UDP-Glycosyltransferase/glycogen phosphorylase"/>
    <property type="match status" value="1"/>
</dbReference>
<feature type="domain" description="Glycosyl transferase family 28 C-terminal" evidence="3">
    <location>
        <begin position="178"/>
        <end position="326"/>
    </location>
</feature>
<evidence type="ECO:0000256" key="1">
    <source>
        <dbReference type="PIRSR" id="PIRSR620023-1"/>
    </source>
</evidence>
<proteinExistence type="predicted"/>
<feature type="binding site" evidence="2">
    <location>
        <position position="262"/>
    </location>
    <ligand>
        <name>substrate</name>
    </ligand>
</feature>
<evidence type="ECO:0000256" key="2">
    <source>
        <dbReference type="PIRSR" id="PIRSR620023-2"/>
    </source>
</evidence>
<dbReference type="Gene3D" id="3.40.50.11190">
    <property type="match status" value="1"/>
</dbReference>
<organism evidence="4 5">
    <name type="scientific">Alteromonas hispanica</name>
    <dbReference type="NCBI Taxonomy" id="315421"/>
    <lineage>
        <taxon>Bacteria</taxon>
        <taxon>Pseudomonadati</taxon>
        <taxon>Pseudomonadota</taxon>
        <taxon>Gammaproteobacteria</taxon>
        <taxon>Alteromonadales</taxon>
        <taxon>Alteromonadaceae</taxon>
        <taxon>Alteromonas/Salinimonas group</taxon>
        <taxon>Alteromonas</taxon>
    </lineage>
</organism>
<evidence type="ECO:0000313" key="5">
    <source>
        <dbReference type="Proteomes" id="UP000478837"/>
    </source>
</evidence>
<name>A0A6L9MRV4_9ALTE</name>